<dbReference type="Pfam" id="PF13884">
    <property type="entry name" value="Peptidase_S74"/>
    <property type="match status" value="1"/>
</dbReference>
<accession>A0A1X7F9B6</accession>
<dbReference type="Pfam" id="PF18454">
    <property type="entry name" value="Mtd_N"/>
    <property type="match status" value="1"/>
</dbReference>
<gene>
    <name evidence="2" type="ORF">SAMN02982917_2371</name>
</gene>
<dbReference type="OrthoDB" id="564699at2"/>
<dbReference type="STRING" id="286727.SAMN02982917_2371"/>
<dbReference type="Gene3D" id="2.10.10.30">
    <property type="match status" value="1"/>
</dbReference>
<protein>
    <submittedName>
        <fullName evidence="2">Chaperone of endosialidase</fullName>
    </submittedName>
</protein>
<reference evidence="2 3" key="1">
    <citation type="submission" date="2017-04" db="EMBL/GenBank/DDBJ databases">
        <authorList>
            <person name="Afonso C.L."/>
            <person name="Miller P.J."/>
            <person name="Scott M.A."/>
            <person name="Spackman E."/>
            <person name="Goraichik I."/>
            <person name="Dimitrov K.M."/>
            <person name="Suarez D.L."/>
            <person name="Swayne D.E."/>
        </authorList>
    </citation>
    <scope>NUCLEOTIDE SEQUENCE [LARGE SCALE GENOMIC DNA]</scope>
    <source>
        <strain evidence="2 3">A2P</strain>
    </source>
</reference>
<feature type="domain" description="Peptidase S74" evidence="1">
    <location>
        <begin position="370"/>
        <end position="571"/>
    </location>
</feature>
<sequence>MTTKVKRVQVLGGAKAALSSFIGRPREIIVDTTESTLTVHDGGTPGGRRMLPEDGDASQAVAGGRVLQDVAGAVAGLDVGSSTEVALKPGATLKAEKVAGGDATSVPASTTSLVSKTASASWVMSDYVITMSGVASYADVGATRSVARAFGAANGYANHTADTLIRAGEFQTLRGTGTQQTTQGGTWGVEIGVHSQVAGDGSSKNIGAYIASSHTGWLTSGTKADCGIKVCGEDGWYYYERFHDEADALKWCVKNNGDLYTAGAIGVGTTSPQTFAGYGTVCVNGTTGSFYDVNVNGSNKLRIQATSGGTYLDSAGSVGSIDFRSSGGANTNARLFDSGAVAFPRVGTTASAANAYLDNSAGNSLLRSTSSGVYKTDVETLDPQYADAVLSLRPVWYRSLADADRKDWSWYGLIAEEVAAIEPRLVHYRQLTKTVTRTVAVAVPVLEDYEDMEPAVEVIDGKAVHRLVPVTKQRQAVDVFPLVDEAGDPVLETLRAEVRDTDGNVLEPAIVRQAVHVVPRVATEQREVTEEVPDLDSAPIPDGVQYERLTVMLLDIARRLTDRITALEAQLAALRPAAE</sequence>
<dbReference type="PROSITE" id="PS51688">
    <property type="entry name" value="ICA"/>
    <property type="match status" value="1"/>
</dbReference>
<evidence type="ECO:0000313" key="3">
    <source>
        <dbReference type="Proteomes" id="UP000192936"/>
    </source>
</evidence>
<dbReference type="EMBL" id="FXAK01000005">
    <property type="protein sequence ID" value="SMF48337.1"/>
    <property type="molecule type" value="Genomic_DNA"/>
</dbReference>
<dbReference type="RefSeq" id="WP_085085502.1">
    <property type="nucleotide sequence ID" value="NZ_FXAK01000005.1"/>
</dbReference>
<proteinExistence type="predicted"/>
<evidence type="ECO:0000259" key="1">
    <source>
        <dbReference type="PROSITE" id="PS51688"/>
    </source>
</evidence>
<dbReference type="InterPro" id="IPR030392">
    <property type="entry name" value="S74_ICA"/>
</dbReference>
<dbReference type="InterPro" id="IPR041352">
    <property type="entry name" value="Mtd_N"/>
</dbReference>
<dbReference type="AlphaFoldDB" id="A0A1X7F9B6"/>
<organism evidence="2 3">
    <name type="scientific">Azospirillum oryzae</name>
    <dbReference type="NCBI Taxonomy" id="286727"/>
    <lineage>
        <taxon>Bacteria</taxon>
        <taxon>Pseudomonadati</taxon>
        <taxon>Pseudomonadota</taxon>
        <taxon>Alphaproteobacteria</taxon>
        <taxon>Rhodospirillales</taxon>
        <taxon>Azospirillaceae</taxon>
        <taxon>Azospirillum</taxon>
    </lineage>
</organism>
<evidence type="ECO:0000313" key="2">
    <source>
        <dbReference type="EMBL" id="SMF48337.1"/>
    </source>
</evidence>
<dbReference type="Proteomes" id="UP000192936">
    <property type="component" value="Unassembled WGS sequence"/>
</dbReference>
<name>A0A1X7F9B6_9PROT</name>